<protein>
    <submittedName>
        <fullName evidence="1">Uncharacterized protein</fullName>
    </submittedName>
</protein>
<comment type="caution">
    <text evidence="1">The sequence shown here is derived from an EMBL/GenBank/DDBJ whole genome shotgun (WGS) entry which is preliminary data.</text>
</comment>
<name>A0AAV4PYF5_9ARAC</name>
<sequence length="82" mass="9403">MRSLMTLMSRSLNGDISTEVTIDNLHRLNRKWMIRFRWLPSRNSPIITFFANSISAIQNLRNIQEDIVKSSAETAGSHNGNK</sequence>
<keyword evidence="2" id="KW-1185">Reference proteome</keyword>
<dbReference type="EMBL" id="BPLQ01003485">
    <property type="protein sequence ID" value="GIY00815.1"/>
    <property type="molecule type" value="Genomic_DNA"/>
</dbReference>
<organism evidence="1 2">
    <name type="scientific">Caerostris darwini</name>
    <dbReference type="NCBI Taxonomy" id="1538125"/>
    <lineage>
        <taxon>Eukaryota</taxon>
        <taxon>Metazoa</taxon>
        <taxon>Ecdysozoa</taxon>
        <taxon>Arthropoda</taxon>
        <taxon>Chelicerata</taxon>
        <taxon>Arachnida</taxon>
        <taxon>Araneae</taxon>
        <taxon>Araneomorphae</taxon>
        <taxon>Entelegynae</taxon>
        <taxon>Araneoidea</taxon>
        <taxon>Araneidae</taxon>
        <taxon>Caerostris</taxon>
    </lineage>
</organism>
<dbReference type="AlphaFoldDB" id="A0AAV4PYF5"/>
<proteinExistence type="predicted"/>
<evidence type="ECO:0000313" key="2">
    <source>
        <dbReference type="Proteomes" id="UP001054837"/>
    </source>
</evidence>
<accession>A0AAV4PYF5</accession>
<dbReference type="Proteomes" id="UP001054837">
    <property type="component" value="Unassembled WGS sequence"/>
</dbReference>
<reference evidence="1 2" key="1">
    <citation type="submission" date="2021-06" db="EMBL/GenBank/DDBJ databases">
        <title>Caerostris darwini draft genome.</title>
        <authorList>
            <person name="Kono N."/>
            <person name="Arakawa K."/>
        </authorList>
    </citation>
    <scope>NUCLEOTIDE SEQUENCE [LARGE SCALE GENOMIC DNA]</scope>
</reference>
<gene>
    <name evidence="1" type="ORF">CDAR_76261</name>
</gene>
<evidence type="ECO:0000313" key="1">
    <source>
        <dbReference type="EMBL" id="GIY00815.1"/>
    </source>
</evidence>